<dbReference type="GO" id="GO:0003700">
    <property type="term" value="F:DNA-binding transcription factor activity"/>
    <property type="evidence" value="ECO:0007669"/>
    <property type="project" value="InterPro"/>
</dbReference>
<keyword evidence="2" id="KW-0238">DNA-binding</keyword>
<protein>
    <submittedName>
        <fullName evidence="5">HTH-type transcriptional regulator YdeC</fullName>
    </submittedName>
</protein>
<gene>
    <name evidence="5" type="primary">ydeC</name>
    <name evidence="5" type="ORF">GCM10010918_23240</name>
</gene>
<dbReference type="InterPro" id="IPR011051">
    <property type="entry name" value="RmlC_Cupin_sf"/>
</dbReference>
<dbReference type="PANTHER" id="PTHR43280">
    <property type="entry name" value="ARAC-FAMILY TRANSCRIPTIONAL REGULATOR"/>
    <property type="match status" value="1"/>
</dbReference>
<dbReference type="InterPro" id="IPR020449">
    <property type="entry name" value="Tscrpt_reg_AraC-type_HTH"/>
</dbReference>
<sequence length="299" mass="34762">MRKSIMINDQGFEERLHGDYRFPFEVSKDSLSEYEQGFFECHWHPEVEFTVVLKGAMLYQVNDTVYELSEGSGLFANANSLHSARAYDNGRDCTYIAVIFNPVLVFGHERSAIEEKYVKTITEAPHLASMLLTPESAWQKQAIRLLMEIHQQNEQRGVCYELLIKSKLCELWALLFQGFQDSSPRIQPGATRSVLRVKQALQFIHSHYENKLTLEEIAAACNLSKSECSRFFKKMIRQSPFEYLLHYRIQKSLPLLLDPDANITEVSEQVGFASVSYYAEIFRRYMKCSPTEYRKQHKK</sequence>
<reference evidence="5 6" key="1">
    <citation type="journal article" date="2014" name="Int. J. Syst. Evol. Microbiol.">
        <title>Complete genome sequence of Corynebacterium casei LMG S-19264T (=DSM 44701T), isolated from a smear-ripened cheese.</title>
        <authorList>
            <consortium name="US DOE Joint Genome Institute (JGI-PGF)"/>
            <person name="Walter F."/>
            <person name="Albersmeier A."/>
            <person name="Kalinowski J."/>
            <person name="Ruckert C."/>
        </authorList>
    </citation>
    <scope>NUCLEOTIDE SEQUENCE [LARGE SCALE GENOMIC DNA]</scope>
    <source>
        <strain evidence="5 6">CGMCC 1.15286</strain>
    </source>
</reference>
<dbReference type="PROSITE" id="PS01124">
    <property type="entry name" value="HTH_ARAC_FAMILY_2"/>
    <property type="match status" value="1"/>
</dbReference>
<dbReference type="Gene3D" id="2.60.120.10">
    <property type="entry name" value="Jelly Rolls"/>
    <property type="match status" value="1"/>
</dbReference>
<dbReference type="InterPro" id="IPR003313">
    <property type="entry name" value="AraC-bd"/>
</dbReference>
<dbReference type="Proteomes" id="UP000600247">
    <property type="component" value="Unassembled WGS sequence"/>
</dbReference>
<dbReference type="PROSITE" id="PS00041">
    <property type="entry name" value="HTH_ARAC_FAMILY_1"/>
    <property type="match status" value="1"/>
</dbReference>
<evidence type="ECO:0000313" key="6">
    <source>
        <dbReference type="Proteomes" id="UP000600247"/>
    </source>
</evidence>
<dbReference type="Pfam" id="PF12833">
    <property type="entry name" value="HTH_18"/>
    <property type="match status" value="1"/>
</dbReference>
<keyword evidence="1" id="KW-0805">Transcription regulation</keyword>
<dbReference type="AlphaFoldDB" id="A0A917LZF4"/>
<dbReference type="Pfam" id="PF02311">
    <property type="entry name" value="AraC_binding"/>
    <property type="match status" value="1"/>
</dbReference>
<comment type="caution">
    <text evidence="5">The sequence shown here is derived from an EMBL/GenBank/DDBJ whole genome shotgun (WGS) entry which is preliminary data.</text>
</comment>
<dbReference type="SMART" id="SM00342">
    <property type="entry name" value="HTH_ARAC"/>
    <property type="match status" value="1"/>
</dbReference>
<dbReference type="Gene3D" id="1.10.10.60">
    <property type="entry name" value="Homeodomain-like"/>
    <property type="match status" value="2"/>
</dbReference>
<feature type="domain" description="HTH araC/xylS-type" evidence="4">
    <location>
        <begin position="198"/>
        <end position="296"/>
    </location>
</feature>
<accession>A0A917LZF4</accession>
<proteinExistence type="predicted"/>
<name>A0A917LZF4_9BACL</name>
<dbReference type="PRINTS" id="PR00032">
    <property type="entry name" value="HTHARAC"/>
</dbReference>
<dbReference type="SUPFAM" id="SSF46689">
    <property type="entry name" value="Homeodomain-like"/>
    <property type="match status" value="2"/>
</dbReference>
<dbReference type="InterPro" id="IPR018062">
    <property type="entry name" value="HTH_AraC-typ_CS"/>
</dbReference>
<keyword evidence="6" id="KW-1185">Reference proteome</keyword>
<evidence type="ECO:0000313" key="5">
    <source>
        <dbReference type="EMBL" id="GGG67855.1"/>
    </source>
</evidence>
<evidence type="ECO:0000256" key="2">
    <source>
        <dbReference type="ARBA" id="ARBA00023125"/>
    </source>
</evidence>
<dbReference type="GO" id="GO:0043565">
    <property type="term" value="F:sequence-specific DNA binding"/>
    <property type="evidence" value="ECO:0007669"/>
    <property type="project" value="InterPro"/>
</dbReference>
<dbReference type="InterPro" id="IPR009057">
    <property type="entry name" value="Homeodomain-like_sf"/>
</dbReference>
<evidence type="ECO:0000256" key="1">
    <source>
        <dbReference type="ARBA" id="ARBA00023015"/>
    </source>
</evidence>
<dbReference type="InterPro" id="IPR014710">
    <property type="entry name" value="RmlC-like_jellyroll"/>
</dbReference>
<evidence type="ECO:0000256" key="3">
    <source>
        <dbReference type="ARBA" id="ARBA00023163"/>
    </source>
</evidence>
<dbReference type="EMBL" id="BMHY01000004">
    <property type="protein sequence ID" value="GGG67855.1"/>
    <property type="molecule type" value="Genomic_DNA"/>
</dbReference>
<organism evidence="5 6">
    <name type="scientific">Paenibacillus radicis</name>
    <name type="common">ex Gao et al. 2016</name>
    <dbReference type="NCBI Taxonomy" id="1737354"/>
    <lineage>
        <taxon>Bacteria</taxon>
        <taxon>Bacillati</taxon>
        <taxon>Bacillota</taxon>
        <taxon>Bacilli</taxon>
        <taxon>Bacillales</taxon>
        <taxon>Paenibacillaceae</taxon>
        <taxon>Paenibacillus</taxon>
    </lineage>
</organism>
<dbReference type="PANTHER" id="PTHR43280:SF28">
    <property type="entry name" value="HTH-TYPE TRANSCRIPTIONAL ACTIVATOR RHAS"/>
    <property type="match status" value="1"/>
</dbReference>
<dbReference type="InterPro" id="IPR018060">
    <property type="entry name" value="HTH_AraC"/>
</dbReference>
<evidence type="ECO:0000259" key="4">
    <source>
        <dbReference type="PROSITE" id="PS01124"/>
    </source>
</evidence>
<dbReference type="SUPFAM" id="SSF51182">
    <property type="entry name" value="RmlC-like cupins"/>
    <property type="match status" value="1"/>
</dbReference>
<keyword evidence="3" id="KW-0804">Transcription</keyword>